<dbReference type="InterPro" id="IPR016059">
    <property type="entry name" value="DNA_ligase_ATP-dep_CS"/>
</dbReference>
<keyword evidence="3 7" id="KW-0436">Ligase</keyword>
<organism evidence="7 8">
    <name type="scientific">Saccharomonospora piscinae</name>
    <dbReference type="NCBI Taxonomy" id="687388"/>
    <lineage>
        <taxon>Bacteria</taxon>
        <taxon>Bacillati</taxon>
        <taxon>Actinomycetota</taxon>
        <taxon>Actinomycetes</taxon>
        <taxon>Pseudonocardiales</taxon>
        <taxon>Pseudonocardiaceae</taxon>
        <taxon>Saccharomonospora</taxon>
    </lineage>
</organism>
<evidence type="ECO:0000313" key="8">
    <source>
        <dbReference type="Proteomes" id="UP000192591"/>
    </source>
</evidence>
<dbReference type="NCBIfam" id="TIGR02779">
    <property type="entry name" value="NHEJ_ligase_lig"/>
    <property type="match status" value="1"/>
</dbReference>
<comment type="caution">
    <text evidence="7">The sequence shown here is derived from an EMBL/GenBank/DDBJ whole genome shotgun (WGS) entry which is preliminary data.</text>
</comment>
<dbReference type="GO" id="GO:0005524">
    <property type="term" value="F:ATP binding"/>
    <property type="evidence" value="ECO:0007669"/>
    <property type="project" value="InterPro"/>
</dbReference>
<sequence length="319" mass="35431">MLAVPGGVPEGEQWAYEWKWDGVRAVVGLAGDEVRAHSRTLREITASYPELRALTTLTRRRLLLDGEIVALDERGRPDFARLQSRMHVHRPAARLLRDVPVCYYVFDLLVAGDEELLSLPYHRRRSRLADLGLTAPPTVRTPDHHTRVAGSDLLDVAADHGLEGIVAKRLDSRYRPGARSRDWVKTPLRTTQEVVVGGWVAGEGRRTGTLGALLLGAHRTDEPGALAYVGHVGTGFTESALADLLTRLRPLARPSSPFATPVPRDRARHAHWVEPVLVGEVEHRQWTAENRLRHPSWRGLRPDREPGEITVPAPGDPPP</sequence>
<dbReference type="Gene3D" id="3.30.470.30">
    <property type="entry name" value="DNA ligase/mRNA capping enzyme"/>
    <property type="match status" value="1"/>
</dbReference>
<comment type="catalytic activity">
    <reaction evidence="4">
        <text>ATP + (deoxyribonucleotide)n-3'-hydroxyl + 5'-phospho-(deoxyribonucleotide)m = (deoxyribonucleotide)n+m + AMP + diphosphate.</text>
        <dbReference type="EC" id="6.5.1.1"/>
    </reaction>
</comment>
<dbReference type="InterPro" id="IPR012309">
    <property type="entry name" value="DNA_ligase_ATP-dep_C"/>
</dbReference>
<gene>
    <name evidence="7" type="ORF">B1813_01475</name>
</gene>
<evidence type="ECO:0000313" key="7">
    <source>
        <dbReference type="EMBL" id="OQO95143.1"/>
    </source>
</evidence>
<evidence type="ECO:0000256" key="2">
    <source>
        <dbReference type="ARBA" id="ARBA00012727"/>
    </source>
</evidence>
<accession>A0A1V9ADJ9</accession>
<dbReference type="PROSITE" id="PS00697">
    <property type="entry name" value="DNA_LIGASE_A1"/>
    <property type="match status" value="1"/>
</dbReference>
<evidence type="ECO:0000256" key="4">
    <source>
        <dbReference type="ARBA" id="ARBA00034003"/>
    </source>
</evidence>
<dbReference type="PANTHER" id="PTHR45674">
    <property type="entry name" value="DNA LIGASE 1/3 FAMILY MEMBER"/>
    <property type="match status" value="1"/>
</dbReference>
<dbReference type="PROSITE" id="PS50160">
    <property type="entry name" value="DNA_LIGASE_A3"/>
    <property type="match status" value="1"/>
</dbReference>
<dbReference type="Pfam" id="PF04679">
    <property type="entry name" value="DNA_ligase_A_C"/>
    <property type="match status" value="1"/>
</dbReference>
<dbReference type="CDD" id="cd07971">
    <property type="entry name" value="OBF_DNA_ligase_LigD"/>
    <property type="match status" value="1"/>
</dbReference>
<dbReference type="RefSeq" id="WP_081190531.1">
    <property type="nucleotide sequence ID" value="NZ_MWIH01000002.1"/>
</dbReference>
<evidence type="ECO:0000256" key="1">
    <source>
        <dbReference type="ARBA" id="ARBA00007572"/>
    </source>
</evidence>
<feature type="region of interest" description="Disordered" evidence="5">
    <location>
        <begin position="296"/>
        <end position="319"/>
    </location>
</feature>
<evidence type="ECO:0000259" key="6">
    <source>
        <dbReference type="PROSITE" id="PS50160"/>
    </source>
</evidence>
<dbReference type="CDD" id="cd07906">
    <property type="entry name" value="Adenylation_DNA_ligase_LigD_LigC"/>
    <property type="match status" value="1"/>
</dbReference>
<dbReference type="GO" id="GO:0006310">
    <property type="term" value="P:DNA recombination"/>
    <property type="evidence" value="ECO:0007669"/>
    <property type="project" value="InterPro"/>
</dbReference>
<evidence type="ECO:0000256" key="3">
    <source>
        <dbReference type="ARBA" id="ARBA00022598"/>
    </source>
</evidence>
<feature type="domain" description="ATP-dependent DNA ligase family profile" evidence="6">
    <location>
        <begin position="94"/>
        <end position="219"/>
    </location>
</feature>
<dbReference type="EMBL" id="MWIH01000002">
    <property type="protein sequence ID" value="OQO95143.1"/>
    <property type="molecule type" value="Genomic_DNA"/>
</dbReference>
<dbReference type="GO" id="GO:0006281">
    <property type="term" value="P:DNA repair"/>
    <property type="evidence" value="ECO:0007669"/>
    <property type="project" value="InterPro"/>
</dbReference>
<dbReference type="InterPro" id="IPR050191">
    <property type="entry name" value="ATP-dep_DNA_ligase"/>
</dbReference>
<dbReference type="InterPro" id="IPR012340">
    <property type="entry name" value="NA-bd_OB-fold"/>
</dbReference>
<dbReference type="Pfam" id="PF01068">
    <property type="entry name" value="DNA_ligase_A_M"/>
    <property type="match status" value="1"/>
</dbReference>
<dbReference type="GO" id="GO:0003910">
    <property type="term" value="F:DNA ligase (ATP) activity"/>
    <property type="evidence" value="ECO:0007669"/>
    <property type="project" value="UniProtKB-EC"/>
</dbReference>
<comment type="similarity">
    <text evidence="1">Belongs to the ATP-dependent DNA ligase family.</text>
</comment>
<dbReference type="InterPro" id="IPR012310">
    <property type="entry name" value="DNA_ligase_ATP-dep_cent"/>
</dbReference>
<proteinExistence type="inferred from homology"/>
<evidence type="ECO:0000256" key="5">
    <source>
        <dbReference type="SAM" id="MobiDB-lite"/>
    </source>
</evidence>
<keyword evidence="8" id="KW-1185">Reference proteome</keyword>
<dbReference type="Proteomes" id="UP000192591">
    <property type="component" value="Unassembled WGS sequence"/>
</dbReference>
<protein>
    <recommendedName>
        <fullName evidence="2">DNA ligase (ATP)</fullName>
        <ecNumber evidence="2">6.5.1.1</ecNumber>
    </recommendedName>
</protein>
<dbReference type="Gene3D" id="2.40.50.140">
    <property type="entry name" value="Nucleic acid-binding proteins"/>
    <property type="match status" value="1"/>
</dbReference>
<dbReference type="EC" id="6.5.1.1" evidence="2"/>
<reference evidence="7 8" key="1">
    <citation type="submission" date="2017-02" db="EMBL/GenBank/DDBJ databases">
        <title>Draft genome of Saccharomonospora sp. 154.</title>
        <authorList>
            <person name="Alonso-Carmona G.S."/>
            <person name="De La Haba R."/>
            <person name="Vera-Gargallo B."/>
            <person name="Sandoval-Trujillo A.H."/>
            <person name="Ramirez-Duran N."/>
            <person name="Ventosa A."/>
        </authorList>
    </citation>
    <scope>NUCLEOTIDE SEQUENCE [LARGE SCALE GENOMIC DNA]</scope>
    <source>
        <strain evidence="7 8">LRS4.154</strain>
    </source>
</reference>
<dbReference type="InterPro" id="IPR014146">
    <property type="entry name" value="LigD_ligase_dom"/>
</dbReference>
<dbReference type="AlphaFoldDB" id="A0A1V9ADJ9"/>
<dbReference type="STRING" id="1962155.B1813_01475"/>
<dbReference type="Gene3D" id="3.30.1490.70">
    <property type="match status" value="1"/>
</dbReference>
<dbReference type="SUPFAM" id="SSF50249">
    <property type="entry name" value="Nucleic acid-binding proteins"/>
    <property type="match status" value="1"/>
</dbReference>
<dbReference type="SUPFAM" id="SSF56091">
    <property type="entry name" value="DNA ligase/mRNA capping enzyme, catalytic domain"/>
    <property type="match status" value="1"/>
</dbReference>
<name>A0A1V9ADJ9_SACPI</name>
<dbReference type="PANTHER" id="PTHR45674:SF4">
    <property type="entry name" value="DNA LIGASE 1"/>
    <property type="match status" value="1"/>
</dbReference>